<comment type="caution">
    <text evidence="2">The sequence shown here is derived from an EMBL/GenBank/DDBJ whole genome shotgun (WGS) entry which is preliminary data.</text>
</comment>
<proteinExistence type="predicted"/>
<name>A0A178US98_ARATH</name>
<dbReference type="AlphaFoldDB" id="A0A178US98"/>
<feature type="compositionally biased region" description="Basic and acidic residues" evidence="1">
    <location>
        <begin position="35"/>
        <end position="46"/>
    </location>
</feature>
<reference evidence="3" key="1">
    <citation type="journal article" date="2016" name="Proc. Natl. Acad. Sci. U.S.A.">
        <title>Chromosome-level assembly of Arabidopsis thaliana Ler reveals the extent of translocation and inversion polymorphisms.</title>
        <authorList>
            <person name="Zapata L."/>
            <person name="Ding J."/>
            <person name="Willing E.M."/>
            <person name="Hartwig B."/>
            <person name="Bezdan D."/>
            <person name="Jiao W.B."/>
            <person name="Patel V."/>
            <person name="Velikkakam James G."/>
            <person name="Koornneef M."/>
            <person name="Ossowski S."/>
            <person name="Schneeberger K."/>
        </authorList>
    </citation>
    <scope>NUCLEOTIDE SEQUENCE [LARGE SCALE GENOMIC DNA]</scope>
    <source>
        <strain evidence="3">cv. Landsberg erecta</strain>
    </source>
</reference>
<evidence type="ECO:0000313" key="3">
    <source>
        <dbReference type="Proteomes" id="UP000078284"/>
    </source>
</evidence>
<gene>
    <name evidence="2" type="ordered locus">AXX17_At5g28750</name>
</gene>
<sequence>MVVPVELVEMVAPVVVHEVTSKGGNRPMTMVSDENGSHSTEKEKSSQVKGSLENFNVTGK</sequence>
<accession>A0A178US98</accession>
<feature type="region of interest" description="Disordered" evidence="1">
    <location>
        <begin position="22"/>
        <end position="60"/>
    </location>
</feature>
<dbReference type="EMBL" id="LUHQ01000005">
    <property type="protein sequence ID" value="OAO96014.1"/>
    <property type="molecule type" value="Genomic_DNA"/>
</dbReference>
<feature type="compositionally biased region" description="Polar residues" evidence="1">
    <location>
        <begin position="47"/>
        <end position="60"/>
    </location>
</feature>
<protein>
    <submittedName>
        <fullName evidence="2">Uncharacterized protein</fullName>
    </submittedName>
</protein>
<organism evidence="2 3">
    <name type="scientific">Arabidopsis thaliana</name>
    <name type="common">Mouse-ear cress</name>
    <dbReference type="NCBI Taxonomy" id="3702"/>
    <lineage>
        <taxon>Eukaryota</taxon>
        <taxon>Viridiplantae</taxon>
        <taxon>Streptophyta</taxon>
        <taxon>Embryophyta</taxon>
        <taxon>Tracheophyta</taxon>
        <taxon>Spermatophyta</taxon>
        <taxon>Magnoliopsida</taxon>
        <taxon>eudicotyledons</taxon>
        <taxon>Gunneridae</taxon>
        <taxon>Pentapetalae</taxon>
        <taxon>rosids</taxon>
        <taxon>malvids</taxon>
        <taxon>Brassicales</taxon>
        <taxon>Brassicaceae</taxon>
        <taxon>Camelineae</taxon>
        <taxon>Arabidopsis</taxon>
    </lineage>
</organism>
<dbReference type="Proteomes" id="UP000078284">
    <property type="component" value="Chromosome 5"/>
</dbReference>
<evidence type="ECO:0000256" key="1">
    <source>
        <dbReference type="SAM" id="MobiDB-lite"/>
    </source>
</evidence>
<evidence type="ECO:0000313" key="2">
    <source>
        <dbReference type="EMBL" id="OAO96014.1"/>
    </source>
</evidence>